<evidence type="ECO:0000256" key="6">
    <source>
        <dbReference type="ARBA" id="ARBA00022777"/>
    </source>
</evidence>
<dbReference type="EMBL" id="BMQJ01000001">
    <property type="protein sequence ID" value="GGP79794.1"/>
    <property type="molecule type" value="Genomic_DNA"/>
</dbReference>
<comment type="catalytic activity">
    <reaction evidence="1">
        <text>ATP + protein L-histidine = ADP + protein N-phospho-L-histidine.</text>
        <dbReference type="EC" id="2.7.13.3"/>
    </reaction>
</comment>
<feature type="domain" description="DUF7134" evidence="12">
    <location>
        <begin position="16"/>
        <end position="141"/>
    </location>
</feature>
<evidence type="ECO:0000313" key="13">
    <source>
        <dbReference type="EMBL" id="GGP79794.1"/>
    </source>
</evidence>
<feature type="transmembrane region" description="Helical" evidence="10">
    <location>
        <begin position="48"/>
        <end position="66"/>
    </location>
</feature>
<keyword evidence="10" id="KW-1133">Transmembrane helix</keyword>
<gene>
    <name evidence="13" type="ORF">GCM10010140_05400</name>
</gene>
<dbReference type="Pfam" id="PF07730">
    <property type="entry name" value="HisKA_3"/>
    <property type="match status" value="1"/>
</dbReference>
<evidence type="ECO:0000256" key="5">
    <source>
        <dbReference type="ARBA" id="ARBA00022741"/>
    </source>
</evidence>
<dbReference type="Proteomes" id="UP000611554">
    <property type="component" value="Unassembled WGS sequence"/>
</dbReference>
<feature type="compositionally biased region" description="Low complexity" evidence="9">
    <location>
        <begin position="369"/>
        <end position="395"/>
    </location>
</feature>
<keyword evidence="3" id="KW-0597">Phosphoprotein</keyword>
<keyword evidence="6 13" id="KW-0418">Kinase</keyword>
<evidence type="ECO:0000256" key="4">
    <source>
        <dbReference type="ARBA" id="ARBA00022679"/>
    </source>
</evidence>
<feature type="compositionally biased region" description="Low complexity" evidence="9">
    <location>
        <begin position="340"/>
        <end position="357"/>
    </location>
</feature>
<dbReference type="InterPro" id="IPR036890">
    <property type="entry name" value="HATPase_C_sf"/>
</dbReference>
<protein>
    <recommendedName>
        <fullName evidence="2">histidine kinase</fullName>
        <ecNumber evidence="2">2.7.13.3</ecNumber>
    </recommendedName>
</protein>
<evidence type="ECO:0000256" key="10">
    <source>
        <dbReference type="SAM" id="Phobius"/>
    </source>
</evidence>
<dbReference type="CDD" id="cd16917">
    <property type="entry name" value="HATPase_UhpB-NarQ-NarX-like"/>
    <property type="match status" value="1"/>
</dbReference>
<organism evidence="13 14">
    <name type="scientific">Streptosporangium pseudovulgare</name>
    <dbReference type="NCBI Taxonomy" id="35765"/>
    <lineage>
        <taxon>Bacteria</taxon>
        <taxon>Bacillati</taxon>
        <taxon>Actinomycetota</taxon>
        <taxon>Actinomycetes</taxon>
        <taxon>Streptosporangiales</taxon>
        <taxon>Streptosporangiaceae</taxon>
        <taxon>Streptosporangium</taxon>
    </lineage>
</organism>
<evidence type="ECO:0000313" key="14">
    <source>
        <dbReference type="Proteomes" id="UP000611554"/>
    </source>
</evidence>
<evidence type="ECO:0000256" key="7">
    <source>
        <dbReference type="ARBA" id="ARBA00022840"/>
    </source>
</evidence>
<name>A0ABQ2QFL9_9ACTN</name>
<dbReference type="InterPro" id="IPR011712">
    <property type="entry name" value="Sig_transdc_His_kin_sub3_dim/P"/>
</dbReference>
<dbReference type="Gene3D" id="3.30.565.10">
    <property type="entry name" value="Histidine kinase-like ATPase, C-terminal domain"/>
    <property type="match status" value="1"/>
</dbReference>
<evidence type="ECO:0000256" key="8">
    <source>
        <dbReference type="ARBA" id="ARBA00023012"/>
    </source>
</evidence>
<feature type="region of interest" description="Disordered" evidence="9">
    <location>
        <begin position="329"/>
        <end position="399"/>
    </location>
</feature>
<keyword evidence="4" id="KW-0808">Transferase</keyword>
<dbReference type="Pfam" id="PF23539">
    <property type="entry name" value="DUF7134"/>
    <property type="match status" value="1"/>
</dbReference>
<keyword evidence="7" id="KW-0067">ATP-binding</keyword>
<dbReference type="InterPro" id="IPR050482">
    <property type="entry name" value="Sensor_HK_TwoCompSys"/>
</dbReference>
<dbReference type="PANTHER" id="PTHR24421">
    <property type="entry name" value="NITRATE/NITRITE SENSOR PROTEIN NARX-RELATED"/>
    <property type="match status" value="1"/>
</dbReference>
<evidence type="ECO:0000259" key="11">
    <source>
        <dbReference type="Pfam" id="PF07730"/>
    </source>
</evidence>
<feature type="domain" description="Signal transduction histidine kinase subgroup 3 dimerisation and phosphoacceptor" evidence="11">
    <location>
        <begin position="187"/>
        <end position="251"/>
    </location>
</feature>
<keyword evidence="14" id="KW-1185">Reference proteome</keyword>
<keyword evidence="10" id="KW-0472">Membrane</keyword>
<feature type="transmembrane region" description="Helical" evidence="10">
    <location>
        <begin position="133"/>
        <end position="155"/>
    </location>
</feature>
<dbReference type="EC" id="2.7.13.3" evidence="2"/>
<dbReference type="InterPro" id="IPR055558">
    <property type="entry name" value="DUF7134"/>
</dbReference>
<proteinExistence type="predicted"/>
<dbReference type="GO" id="GO:0016301">
    <property type="term" value="F:kinase activity"/>
    <property type="evidence" value="ECO:0007669"/>
    <property type="project" value="UniProtKB-KW"/>
</dbReference>
<feature type="transmembrane region" description="Helical" evidence="10">
    <location>
        <begin position="109"/>
        <end position="127"/>
    </location>
</feature>
<feature type="transmembrane region" description="Helical" evidence="10">
    <location>
        <begin position="17"/>
        <end position="36"/>
    </location>
</feature>
<evidence type="ECO:0000256" key="2">
    <source>
        <dbReference type="ARBA" id="ARBA00012438"/>
    </source>
</evidence>
<evidence type="ECO:0000256" key="3">
    <source>
        <dbReference type="ARBA" id="ARBA00022553"/>
    </source>
</evidence>
<reference evidence="14" key="1">
    <citation type="journal article" date="2019" name="Int. J. Syst. Evol. Microbiol.">
        <title>The Global Catalogue of Microorganisms (GCM) 10K type strain sequencing project: providing services to taxonomists for standard genome sequencing and annotation.</title>
        <authorList>
            <consortium name="The Broad Institute Genomics Platform"/>
            <consortium name="The Broad Institute Genome Sequencing Center for Infectious Disease"/>
            <person name="Wu L."/>
            <person name="Ma J."/>
        </authorList>
    </citation>
    <scope>NUCLEOTIDE SEQUENCE [LARGE SCALE GENOMIC DNA]</scope>
    <source>
        <strain evidence="14">JCM 3115</strain>
    </source>
</reference>
<keyword evidence="10" id="KW-0812">Transmembrane</keyword>
<accession>A0ABQ2QFL9</accession>
<feature type="transmembrane region" description="Helical" evidence="10">
    <location>
        <begin position="72"/>
        <end position="97"/>
    </location>
</feature>
<dbReference type="RefSeq" id="WP_189244787.1">
    <property type="nucleotide sequence ID" value="NZ_BMQJ01000001.1"/>
</dbReference>
<dbReference type="Gene3D" id="1.20.5.1930">
    <property type="match status" value="1"/>
</dbReference>
<sequence length="436" mass="45369">MNGSEPAAGVRRSPRDWAVDLLLFLLAVVFGLVMSEMRLEVYPRPEKWLFHLDQVTGALGCAALWLRRRRPVELAVVLTVLSSFSETVGGAMLAALFTVAVHRPPRTTSAVFSLSLVAALGFAVLRPEPEDPPLLVFLLGLSFQGAAVGWGLFVHHRRRLAASLRDRAARAETEAVLRAEQAQHRTREAIAREIHDVLGHRLSLLSVHAGALEYNPGAPPEDVARAARVIRESAHQALQDLREVIGVLRAPVGELPQPTLADVRELVAESSRAGMEVTFGEDLPGTAPDPAGRTAYRIVQEGLTNARKHAPGARVTVRLAGAPGAGLTVEVRNTAPPGAPGAAPGAPDASGPAHGDPTSTTPVYGGPGSPASAEPAGPTGPAVSAYGGPGSSVSGAGPGQGLAGLAERVALAGGRLEHGPGDAGGWRLAAWLPWPP</sequence>
<keyword evidence="5" id="KW-0547">Nucleotide-binding</keyword>
<evidence type="ECO:0000256" key="1">
    <source>
        <dbReference type="ARBA" id="ARBA00000085"/>
    </source>
</evidence>
<evidence type="ECO:0000259" key="12">
    <source>
        <dbReference type="Pfam" id="PF23539"/>
    </source>
</evidence>
<comment type="caution">
    <text evidence="13">The sequence shown here is derived from an EMBL/GenBank/DDBJ whole genome shotgun (WGS) entry which is preliminary data.</text>
</comment>
<keyword evidence="8" id="KW-0902">Two-component regulatory system</keyword>
<evidence type="ECO:0000256" key="9">
    <source>
        <dbReference type="SAM" id="MobiDB-lite"/>
    </source>
</evidence>
<dbReference type="PANTHER" id="PTHR24421:SF10">
    <property type="entry name" value="NITRATE_NITRITE SENSOR PROTEIN NARQ"/>
    <property type="match status" value="1"/>
</dbReference>